<dbReference type="SUPFAM" id="SSF140996">
    <property type="entry name" value="Hermes dimerisation domain"/>
    <property type="match status" value="1"/>
</dbReference>
<dbReference type="Proteomes" id="UP000681720">
    <property type="component" value="Unassembled WGS sequence"/>
</dbReference>
<evidence type="ECO:0000313" key="1">
    <source>
        <dbReference type="EMBL" id="CAF4523883.1"/>
    </source>
</evidence>
<gene>
    <name evidence="1" type="ORF">GIL414_LOCUS35743</name>
</gene>
<dbReference type="Gene3D" id="1.10.10.1070">
    <property type="entry name" value="Zinc finger, BED domain-containing"/>
    <property type="match status" value="1"/>
</dbReference>
<evidence type="ECO:0000313" key="2">
    <source>
        <dbReference type="Proteomes" id="UP000681720"/>
    </source>
</evidence>
<dbReference type="AlphaFoldDB" id="A0A8S2XZS3"/>
<name>A0A8S2XZS3_9BILA</name>
<organism evidence="1 2">
    <name type="scientific">Rotaria magnacalcarata</name>
    <dbReference type="NCBI Taxonomy" id="392030"/>
    <lineage>
        <taxon>Eukaryota</taxon>
        <taxon>Metazoa</taxon>
        <taxon>Spiralia</taxon>
        <taxon>Gnathifera</taxon>
        <taxon>Rotifera</taxon>
        <taxon>Eurotatoria</taxon>
        <taxon>Bdelloidea</taxon>
        <taxon>Philodinida</taxon>
        <taxon>Philodinidae</taxon>
        <taxon>Rotaria</taxon>
    </lineage>
</organism>
<dbReference type="EMBL" id="CAJOBJ010086801">
    <property type="protein sequence ID" value="CAF4523883.1"/>
    <property type="molecule type" value="Genomic_DNA"/>
</dbReference>
<reference evidence="1" key="1">
    <citation type="submission" date="2021-02" db="EMBL/GenBank/DDBJ databases">
        <authorList>
            <person name="Nowell W R."/>
        </authorList>
    </citation>
    <scope>NUCLEOTIDE SEQUENCE</scope>
</reference>
<proteinExistence type="predicted"/>
<comment type="caution">
    <text evidence="1">The sequence shown here is derived from an EMBL/GenBank/DDBJ whole genome shotgun (WGS) entry which is preliminary data.</text>
</comment>
<accession>A0A8S2XZS3</accession>
<protein>
    <submittedName>
        <fullName evidence="1">Uncharacterized protein</fullName>
    </submittedName>
</protein>
<feature type="non-terminal residue" evidence="1">
    <location>
        <position position="1"/>
    </location>
</feature>
<sequence length="53" mass="5837">MANLLNEWICSNIRPLSIVEDTGFKKIIEEGALIGYNCGPIKAESILSSRQTV</sequence>